<dbReference type="InterPro" id="IPR016181">
    <property type="entry name" value="Acyl_CoA_acyltransferase"/>
</dbReference>
<proteinExistence type="predicted"/>
<organism evidence="2 3">
    <name type="scientific">Sphingomonas oryzagri</name>
    <dbReference type="NCBI Taxonomy" id="3042314"/>
    <lineage>
        <taxon>Bacteria</taxon>
        <taxon>Pseudomonadati</taxon>
        <taxon>Pseudomonadota</taxon>
        <taxon>Alphaproteobacteria</taxon>
        <taxon>Sphingomonadales</taxon>
        <taxon>Sphingomonadaceae</taxon>
        <taxon>Sphingomonas</taxon>
    </lineage>
</organism>
<dbReference type="InterPro" id="IPR038740">
    <property type="entry name" value="BioF2-like_GNAT_dom"/>
</dbReference>
<dbReference type="RefSeq" id="WP_281043249.1">
    <property type="nucleotide sequence ID" value="NZ_JARYGZ010000001.1"/>
</dbReference>
<keyword evidence="2" id="KW-0808">Transferase</keyword>
<keyword evidence="3" id="KW-1185">Reference proteome</keyword>
<dbReference type="EMBL" id="JARYGZ010000001">
    <property type="protein sequence ID" value="MDH7637913.1"/>
    <property type="molecule type" value="Genomic_DNA"/>
</dbReference>
<dbReference type="GO" id="GO:0016746">
    <property type="term" value="F:acyltransferase activity"/>
    <property type="evidence" value="ECO:0007669"/>
    <property type="project" value="UniProtKB-KW"/>
</dbReference>
<protein>
    <submittedName>
        <fullName evidence="2">GNAT family N-acetyltransferase</fullName>
        <ecNumber evidence="2">2.3.1.-</ecNumber>
    </submittedName>
</protein>
<name>A0ABT6MXX4_9SPHN</name>
<dbReference type="Gene3D" id="3.40.630.30">
    <property type="match status" value="1"/>
</dbReference>
<dbReference type="SUPFAM" id="SSF55729">
    <property type="entry name" value="Acyl-CoA N-acyltransferases (Nat)"/>
    <property type="match status" value="1"/>
</dbReference>
<sequence length="332" mass="37296">MTVSVEWLDDWDAIAARAGDALDRTRRPILFDRLDWYRLMGTHLHPETPPAVLHADGGWLFLVGDGPGRAVALSKWYGLAWRPIIDEPAALAAMLVDAGRRYSRLILNPLDLAEANRLDAALKHAGWRAFTDRVSTNWTIDVTGKTFAEFWRERPGQLRNTTARRMKRHPLAITIHRRFDASAWADYEAIYADSWKPSEGSMPFLRALAEQEGAAGTLRLGIAKDGRGRAIAAQLWLIENGTATIHKLAHREGAKEISPGTILSHAMFRAAIDEDRVTRIDFGLGDEPYKAEWMDTPNPIYRIDAYRPDSLRGLAGIGRERAARLVRRFRGG</sequence>
<dbReference type="Pfam" id="PF13480">
    <property type="entry name" value="Acetyltransf_6"/>
    <property type="match status" value="1"/>
</dbReference>
<feature type="domain" description="BioF2-like acetyltransferase" evidence="1">
    <location>
        <begin position="164"/>
        <end position="290"/>
    </location>
</feature>
<keyword evidence="2" id="KW-0012">Acyltransferase</keyword>
<dbReference type="EC" id="2.3.1.-" evidence="2"/>
<accession>A0ABT6MXX4</accession>
<evidence type="ECO:0000313" key="2">
    <source>
        <dbReference type="EMBL" id="MDH7637913.1"/>
    </source>
</evidence>
<dbReference type="Proteomes" id="UP001160625">
    <property type="component" value="Unassembled WGS sequence"/>
</dbReference>
<evidence type="ECO:0000259" key="1">
    <source>
        <dbReference type="Pfam" id="PF13480"/>
    </source>
</evidence>
<gene>
    <name evidence="2" type="ORF">QGN17_04150</name>
</gene>
<reference evidence="2" key="1">
    <citation type="submission" date="2023-04" db="EMBL/GenBank/DDBJ databases">
        <title>Sphingomonas sp. MAHUQ-71 isolated from rice field.</title>
        <authorList>
            <person name="Huq M.A."/>
        </authorList>
    </citation>
    <scope>NUCLEOTIDE SEQUENCE</scope>
    <source>
        <strain evidence="2">MAHUQ-71</strain>
    </source>
</reference>
<evidence type="ECO:0000313" key="3">
    <source>
        <dbReference type="Proteomes" id="UP001160625"/>
    </source>
</evidence>
<comment type="caution">
    <text evidence="2">The sequence shown here is derived from an EMBL/GenBank/DDBJ whole genome shotgun (WGS) entry which is preliminary data.</text>
</comment>